<accession>A0AAN8T1T3</accession>
<dbReference type="AlphaFoldDB" id="A0AAN8T1T3"/>
<keyword evidence="2" id="KW-1185">Reference proteome</keyword>
<dbReference type="Proteomes" id="UP001371456">
    <property type="component" value="Unassembled WGS sequence"/>
</dbReference>
<proteinExistence type="predicted"/>
<dbReference type="EMBL" id="JBANQN010000010">
    <property type="protein sequence ID" value="KAK6777076.1"/>
    <property type="molecule type" value="Genomic_DNA"/>
</dbReference>
<organism evidence="1 2">
    <name type="scientific">Solanum bulbocastanum</name>
    <name type="common">Wild potato</name>
    <dbReference type="NCBI Taxonomy" id="147425"/>
    <lineage>
        <taxon>Eukaryota</taxon>
        <taxon>Viridiplantae</taxon>
        <taxon>Streptophyta</taxon>
        <taxon>Embryophyta</taxon>
        <taxon>Tracheophyta</taxon>
        <taxon>Spermatophyta</taxon>
        <taxon>Magnoliopsida</taxon>
        <taxon>eudicotyledons</taxon>
        <taxon>Gunneridae</taxon>
        <taxon>Pentapetalae</taxon>
        <taxon>asterids</taxon>
        <taxon>lamiids</taxon>
        <taxon>Solanales</taxon>
        <taxon>Solanaceae</taxon>
        <taxon>Solanoideae</taxon>
        <taxon>Solaneae</taxon>
        <taxon>Solanum</taxon>
    </lineage>
</organism>
<gene>
    <name evidence="1" type="ORF">RDI58_023793</name>
</gene>
<name>A0AAN8T1T3_SOLBU</name>
<evidence type="ECO:0000313" key="2">
    <source>
        <dbReference type="Proteomes" id="UP001371456"/>
    </source>
</evidence>
<evidence type="ECO:0000313" key="1">
    <source>
        <dbReference type="EMBL" id="KAK6777076.1"/>
    </source>
</evidence>
<sequence>MQVLLFNEFQNLARPLLKLSDASRIVWFKKCSLEFNRVSSVSLPFPIHASCNFHHRPSNRMQVLGHGNRFGDPKLHSR</sequence>
<protein>
    <submittedName>
        <fullName evidence="1">Uncharacterized protein</fullName>
    </submittedName>
</protein>
<reference evidence="1 2" key="1">
    <citation type="submission" date="2024-02" db="EMBL/GenBank/DDBJ databases">
        <title>de novo genome assembly of Solanum bulbocastanum strain 11H21.</title>
        <authorList>
            <person name="Hosaka A.J."/>
        </authorList>
    </citation>
    <scope>NUCLEOTIDE SEQUENCE [LARGE SCALE GENOMIC DNA]</scope>
    <source>
        <tissue evidence="1">Young leaves</tissue>
    </source>
</reference>
<comment type="caution">
    <text evidence="1">The sequence shown here is derived from an EMBL/GenBank/DDBJ whole genome shotgun (WGS) entry which is preliminary data.</text>
</comment>